<dbReference type="InterPro" id="IPR009081">
    <property type="entry name" value="PP-bd_ACP"/>
</dbReference>
<dbReference type="Gene3D" id="1.10.1200.10">
    <property type="entry name" value="ACP-like"/>
    <property type="match status" value="1"/>
</dbReference>
<dbReference type="InterPro" id="IPR023213">
    <property type="entry name" value="CAT-like_dom_sf"/>
</dbReference>
<evidence type="ECO:0000256" key="3">
    <source>
        <dbReference type="ARBA" id="ARBA00022553"/>
    </source>
</evidence>
<dbReference type="Pfam" id="PF00668">
    <property type="entry name" value="Condensation"/>
    <property type="match status" value="3"/>
</dbReference>
<dbReference type="InterPro" id="IPR000873">
    <property type="entry name" value="AMP-dep_synth/lig_dom"/>
</dbReference>
<dbReference type="Gene3D" id="3.30.559.10">
    <property type="entry name" value="Chloramphenicol acetyltransferase-like domain"/>
    <property type="match status" value="2"/>
</dbReference>
<dbReference type="InterPro" id="IPR020806">
    <property type="entry name" value="PKS_PP-bd"/>
</dbReference>
<dbReference type="PROSITE" id="PS00012">
    <property type="entry name" value="PHOSPHOPANTETHEINE"/>
    <property type="match status" value="1"/>
</dbReference>
<evidence type="ECO:0000256" key="1">
    <source>
        <dbReference type="ARBA" id="ARBA00001957"/>
    </source>
</evidence>
<comment type="caution">
    <text evidence="5">The sequence shown here is derived from an EMBL/GenBank/DDBJ whole genome shotgun (WGS) entry which is preliminary data.</text>
</comment>
<dbReference type="SUPFAM" id="SSF56801">
    <property type="entry name" value="Acetyl-CoA synthetase-like"/>
    <property type="match status" value="2"/>
</dbReference>
<protein>
    <submittedName>
        <fullName evidence="5">Amino acid adenylation domain-containing protein</fullName>
    </submittedName>
</protein>
<dbReference type="PANTHER" id="PTHR45527">
    <property type="entry name" value="NONRIBOSOMAL PEPTIDE SYNTHETASE"/>
    <property type="match status" value="1"/>
</dbReference>
<feature type="domain" description="Carrier" evidence="4">
    <location>
        <begin position="1209"/>
        <end position="1284"/>
    </location>
</feature>
<dbReference type="InterPro" id="IPR020845">
    <property type="entry name" value="AMP-binding_CS"/>
</dbReference>
<keyword evidence="3" id="KW-0597">Phosphoprotein</keyword>
<dbReference type="InterPro" id="IPR006162">
    <property type="entry name" value="Ppantetheine_attach_site"/>
</dbReference>
<organism evidence="5 6">
    <name type="scientific">Rhodococcus opacus</name>
    <name type="common">Nocardia opaca</name>
    <dbReference type="NCBI Taxonomy" id="37919"/>
    <lineage>
        <taxon>Bacteria</taxon>
        <taxon>Bacillati</taxon>
        <taxon>Actinomycetota</taxon>
        <taxon>Actinomycetes</taxon>
        <taxon>Mycobacteriales</taxon>
        <taxon>Nocardiaceae</taxon>
        <taxon>Rhodococcus</taxon>
    </lineage>
</organism>
<dbReference type="PROSITE" id="PS50075">
    <property type="entry name" value="CARRIER"/>
    <property type="match status" value="1"/>
</dbReference>
<keyword evidence="2" id="KW-0596">Phosphopantetheine</keyword>
<dbReference type="Gene3D" id="3.30.559.30">
    <property type="entry name" value="Nonribosomal peptide synthetase, condensation domain"/>
    <property type="match status" value="3"/>
</dbReference>
<dbReference type="PROSITE" id="PS00455">
    <property type="entry name" value="AMP_BINDING"/>
    <property type="match status" value="2"/>
</dbReference>
<dbReference type="Gene3D" id="3.40.50.980">
    <property type="match status" value="4"/>
</dbReference>
<accession>A0ABT4NCD3</accession>
<keyword evidence="6" id="KW-1185">Reference proteome</keyword>
<dbReference type="InterPro" id="IPR010071">
    <property type="entry name" value="AA_adenyl_dom"/>
</dbReference>
<dbReference type="Pfam" id="PF00550">
    <property type="entry name" value="PP-binding"/>
    <property type="match status" value="1"/>
</dbReference>
<dbReference type="InterPro" id="IPR036736">
    <property type="entry name" value="ACP-like_sf"/>
</dbReference>
<dbReference type="Pfam" id="PF13193">
    <property type="entry name" value="AMP-binding_C"/>
    <property type="match status" value="1"/>
</dbReference>
<dbReference type="InterPro" id="IPR025110">
    <property type="entry name" value="AMP-bd_C"/>
</dbReference>
<dbReference type="Pfam" id="PF00501">
    <property type="entry name" value="AMP-binding"/>
    <property type="match status" value="2"/>
</dbReference>
<evidence type="ECO:0000313" key="6">
    <source>
        <dbReference type="Proteomes" id="UP001066327"/>
    </source>
</evidence>
<proteinExistence type="predicted"/>
<feature type="non-terminal residue" evidence="5">
    <location>
        <position position="2076"/>
    </location>
</feature>
<dbReference type="CDD" id="cd19540">
    <property type="entry name" value="LCL_NRPS-like"/>
    <property type="match status" value="1"/>
</dbReference>
<gene>
    <name evidence="5" type="ORF">O4328_14725</name>
</gene>
<dbReference type="PANTHER" id="PTHR45527:SF1">
    <property type="entry name" value="FATTY ACID SYNTHASE"/>
    <property type="match status" value="1"/>
</dbReference>
<name>A0ABT4NCD3_RHOOP</name>
<dbReference type="SUPFAM" id="SSF52777">
    <property type="entry name" value="CoA-dependent acyltransferases"/>
    <property type="match status" value="5"/>
</dbReference>
<dbReference type="NCBIfam" id="TIGR01733">
    <property type="entry name" value="AA-adenyl-dom"/>
    <property type="match status" value="1"/>
</dbReference>
<sequence>MKPVDTRKPATHDSGAVPFPLSAAQRATWFAQQLDPAVPISVAHYVELHGDLDIDLLRRETIAVAREFQSPFLKVVEVDGRPMQYVDHTTDTSIAVIDFRGEDDPVAAAHEWMDRDYQAPLDLDTDRLFETSILCVGESHYLWYSRIHHVALDGYGAMTLINRIAHRYSASMSGREPDPNRAATLHELYDVDARYRSSDRFVADREYWAKRVEAVEGSTLADATAPALARSKVESVLLSEAAVSGIHNADSQANATAAVTIIAAFACYLSRITAKTDVLVNVPMSGRTTSVLRNSGGMMVNVAPLPITVDEDETVADLVSRVRRELMGALRHQRCSIEDIRRDVGTGTGAELHGPMVNVMLFHQNVQLGPLVGEYHIVTSGPVEDLLVNVYPSGTPAEIFVDFRANPNRYEDSALRLHHRHFVALLEEFISADPQARVATIHEATALDGARRRLAAHQLEYWKDRLSGMPEVLNLPSDRPRPAAQTRGEDRVDVAIGAEAHAGVVALAREHDTTTFSVLHAAFTVLLSRLSGASDVAIGTTTAMHDGRNLVVLRNRVEPDTSFTHLLGHVRDVDQAAFEHRDVPFEQVVRTLALSDSPAYSPIVQVLFECREGAETSGVGRFDLRVTATEAVDADGTPSGITATLGFATDLFDPGTVRGLGKRFRRILATVTADPALAVGDIDILSDTEHATLVPVSGVPGRPGRTLPELFSAAARTNPTGVALSYPGVEVTYRELDERSNQLARVLAERGIGPENFVALGLTRSIESVLSMLAVAKSGAAYVPVDPNYPAERIEHMLDDSGAALGVTVSAVRSRLPDAIPWLVLDDEEFRSLCATQPESAVTDAERTRPLRVENPSYVIYTSGSTGRPKGVVVTHGGLDDFAAEQRSRSGATQTSRILHFSTPSFDASVSEYLHVFAAAATMVIVPPTIYGGAELSRLLTSERVTHGFVTTAALGTVEPDGLADFRDVVFGGEACPPELVKRWAPGRRLCNAYGPSEATVMSNISAPLSPDGAITLGGPLRGFHEVVLDARLNPVPVGVAGELYVAGDALARGYHGKSALTAERFVANPFGGPGDRMYRTGDVVRWRTDRTLEYQGRSDFQVKVHGFRIELGEIDTVLHTHPRVRTAVTMPRTAPSGDTVLVSYVLPAAGQQLATAELIDYAAEQLPTYMVPAAIVILDEIPMTPVGKLDRAALPAPEFLSTATEFRAPVTPVERAVARVFADVLGVERIGLDDSFFDLGGNSLVATKVVARVNAALGADLVVRTLFEAPTVEALAGWIEGAHARRPDRPDLVARTRPDRIPLSLAQQRMWFVNQYDTSSPAYNIPMALRLSGTLDVEALRATVADVLERHESLRTVYPASVDGPHQVILSPGEVIPDLEPTVCEDEDAVRARIAESTAQGFDVSTEVPVRGALFRTGHDEHVLMLVVHHISADGASLAPLAHDLMVAYSARLQQQAPDWRPLPVQYADYSLWQRAALGSDENPGSMMSAQLEYWKQTLSGLPDAMDLPLDRPRPADRALRGGIVRFSVSAEDHRELLLLARQHNSTMFMVMHAVLAVLAARLSGSGDIAIGTPIAGRGEEALDDVVGMLVNTLVLRTIVEPAATFGEVLSRAREADLAAFGHAEVPFESVVDAVAPTRSTAYSPLFQVLLEFQNTAPAHLDLPGLTVEILDVDSGVSKFDLQLTLAERYDASGMAAGIEASFTFASDVFDPDTVVGFGERFLRILAGVIADPDAPVGDVEVLGPGERALVVGSWNATGHPVPHTTLADLLDAQVARTPDAAAVVCGAVVLSYGEFGARVNRLARFLIGAGVGPESSVGVAVRRSVEMLVGMYAVVKAGGAYVPIDPDQPAERVGFVVATADPVLVLTTSGDGVVVPAGVRVVELDTLDVSGFSAGVVGDGERLSRLRPAHPVYVIFTSGSTGRPKGVAVPHEGVVNRLLWMQERYPLTSEDVILQKTPVTFDVSVWELFWPLIVGARLVIAEPDGHRDPAYLVNVIAENDVTTAHFVPSMLAVFTAEPAVTRCTSLRRVFASGEALPARTASRMRTLVPGARLHNLYGPTEASVDVTFHEVTEA</sequence>
<dbReference type="InterPro" id="IPR045851">
    <property type="entry name" value="AMP-bd_C_sf"/>
</dbReference>
<dbReference type="Gene3D" id="2.30.38.10">
    <property type="entry name" value="Luciferase, Domain 3"/>
    <property type="match status" value="1"/>
</dbReference>
<dbReference type="Gene3D" id="3.30.300.30">
    <property type="match status" value="1"/>
</dbReference>
<dbReference type="SUPFAM" id="SSF47336">
    <property type="entry name" value="ACP-like"/>
    <property type="match status" value="1"/>
</dbReference>
<dbReference type="EMBL" id="JAPWIS010000007">
    <property type="protein sequence ID" value="MCZ4584935.1"/>
    <property type="molecule type" value="Genomic_DNA"/>
</dbReference>
<dbReference type="InterPro" id="IPR001242">
    <property type="entry name" value="Condensation_dom"/>
</dbReference>
<reference evidence="5" key="1">
    <citation type="submission" date="2022-12" db="EMBL/GenBank/DDBJ databases">
        <authorList>
            <person name="Krivoruchko A.V."/>
            <person name="Elkin A."/>
        </authorList>
    </citation>
    <scope>NUCLEOTIDE SEQUENCE</scope>
    <source>
        <strain evidence="5">IEGM 249</strain>
    </source>
</reference>
<evidence type="ECO:0000256" key="2">
    <source>
        <dbReference type="ARBA" id="ARBA00022450"/>
    </source>
</evidence>
<evidence type="ECO:0000259" key="4">
    <source>
        <dbReference type="PROSITE" id="PS50075"/>
    </source>
</evidence>
<dbReference type="SMART" id="SM00823">
    <property type="entry name" value="PKS_PP"/>
    <property type="match status" value="1"/>
</dbReference>
<comment type="cofactor">
    <cofactor evidence="1">
        <name>pantetheine 4'-phosphate</name>
        <dbReference type="ChEBI" id="CHEBI:47942"/>
    </cofactor>
</comment>
<evidence type="ECO:0000313" key="5">
    <source>
        <dbReference type="EMBL" id="MCZ4584935.1"/>
    </source>
</evidence>
<dbReference type="SMART" id="SM01294">
    <property type="entry name" value="PKS_PP_betabranch"/>
    <property type="match status" value="1"/>
</dbReference>
<dbReference type="RefSeq" id="WP_269591306.1">
    <property type="nucleotide sequence ID" value="NZ_JAPWIS010000007.1"/>
</dbReference>
<dbReference type="Proteomes" id="UP001066327">
    <property type="component" value="Unassembled WGS sequence"/>
</dbReference>